<comment type="caution">
    <text evidence="2">The sequence shown here is derived from an EMBL/GenBank/DDBJ whole genome shotgun (WGS) entry which is preliminary data.</text>
</comment>
<accession>A0AAV7SED5</accession>
<feature type="region of interest" description="Disordered" evidence="1">
    <location>
        <begin position="13"/>
        <end position="47"/>
    </location>
</feature>
<feature type="compositionally biased region" description="Polar residues" evidence="1">
    <location>
        <begin position="136"/>
        <end position="157"/>
    </location>
</feature>
<reference evidence="2" key="1">
    <citation type="journal article" date="2022" name="bioRxiv">
        <title>Sequencing and chromosome-scale assembly of the giantPleurodeles waltlgenome.</title>
        <authorList>
            <person name="Brown T."/>
            <person name="Elewa A."/>
            <person name="Iarovenko S."/>
            <person name="Subramanian E."/>
            <person name="Araus A.J."/>
            <person name="Petzold A."/>
            <person name="Susuki M."/>
            <person name="Suzuki K.-i.T."/>
            <person name="Hayashi T."/>
            <person name="Toyoda A."/>
            <person name="Oliveira C."/>
            <person name="Osipova E."/>
            <person name="Leigh N.D."/>
            <person name="Simon A."/>
            <person name="Yun M.H."/>
        </authorList>
    </citation>
    <scope>NUCLEOTIDE SEQUENCE</scope>
    <source>
        <strain evidence="2">20211129_DDA</strain>
        <tissue evidence="2">Liver</tissue>
    </source>
</reference>
<name>A0AAV7SED5_PLEWA</name>
<gene>
    <name evidence="2" type="ORF">NDU88_003085</name>
</gene>
<evidence type="ECO:0000313" key="2">
    <source>
        <dbReference type="EMBL" id="KAJ1162617.1"/>
    </source>
</evidence>
<organism evidence="2 3">
    <name type="scientific">Pleurodeles waltl</name>
    <name type="common">Iberian ribbed newt</name>
    <dbReference type="NCBI Taxonomy" id="8319"/>
    <lineage>
        <taxon>Eukaryota</taxon>
        <taxon>Metazoa</taxon>
        <taxon>Chordata</taxon>
        <taxon>Craniata</taxon>
        <taxon>Vertebrata</taxon>
        <taxon>Euteleostomi</taxon>
        <taxon>Amphibia</taxon>
        <taxon>Batrachia</taxon>
        <taxon>Caudata</taxon>
        <taxon>Salamandroidea</taxon>
        <taxon>Salamandridae</taxon>
        <taxon>Pleurodelinae</taxon>
        <taxon>Pleurodeles</taxon>
    </lineage>
</organism>
<proteinExistence type="predicted"/>
<keyword evidence="3" id="KW-1185">Reference proteome</keyword>
<evidence type="ECO:0000313" key="3">
    <source>
        <dbReference type="Proteomes" id="UP001066276"/>
    </source>
</evidence>
<dbReference type="Proteomes" id="UP001066276">
    <property type="component" value="Chromosome 4_2"/>
</dbReference>
<feature type="region of interest" description="Disordered" evidence="1">
    <location>
        <begin position="123"/>
        <end position="157"/>
    </location>
</feature>
<evidence type="ECO:0000256" key="1">
    <source>
        <dbReference type="SAM" id="MobiDB-lite"/>
    </source>
</evidence>
<feature type="compositionally biased region" description="Polar residues" evidence="1">
    <location>
        <begin position="21"/>
        <end position="41"/>
    </location>
</feature>
<sequence length="176" mass="19430">MLLWPGILRHRRCRGSESAPRHSSPTSTPRILQRQRPQSQVGRGHPVEVAPRARRAFYVLPIRPPRSASARVGASGASTRFRGRLANFPGDPLGRFCATAWIPSDSSGLTYFAAVTETRRCQPRQPLPRSPCIQRRTPQVTTAASRSYSHTGRPSPLTRTLSEAAQCPICRAGLRL</sequence>
<dbReference type="EMBL" id="JANPWB010000008">
    <property type="protein sequence ID" value="KAJ1162617.1"/>
    <property type="molecule type" value="Genomic_DNA"/>
</dbReference>
<protein>
    <submittedName>
        <fullName evidence="2">Uncharacterized protein</fullName>
    </submittedName>
</protein>
<dbReference type="AlphaFoldDB" id="A0AAV7SED5"/>